<evidence type="ECO:0000313" key="4">
    <source>
        <dbReference type="Proteomes" id="UP000034932"/>
    </source>
</evidence>
<comment type="caution">
    <text evidence="3">The sequence shown here is derived from an EMBL/GenBank/DDBJ whole genome shotgun (WGS) entry which is preliminary data.</text>
</comment>
<evidence type="ECO:0000259" key="2">
    <source>
        <dbReference type="Pfam" id="PF00884"/>
    </source>
</evidence>
<organism evidence="3 4">
    <name type="scientific">Candidatus Woesebacteria bacterium GW2011_GWB1_39_10b</name>
    <dbReference type="NCBI Taxonomy" id="1618573"/>
    <lineage>
        <taxon>Bacteria</taxon>
        <taxon>Candidatus Woeseibacteriota</taxon>
    </lineage>
</organism>
<keyword evidence="1" id="KW-1133">Transmembrane helix</keyword>
<sequence length="510" mass="59673">MIFLIAYPFLFSLFPIFSLYLKNFNQVSFGDVVDPTIVVLFFSLASYLGSFMATRKIAKASLITFVFIFFVFSFEPVFSPFRKILSVDGVLTVYPWFFIFWIALFLVSLFFILWTDSHLTLINKFLSLFSIFLIFISFARLVTLKPWKSNNSVLSKSINTIDVLTVQKDSEEDTDLPDIYYIIVDRYLRNDILQENYGFDNSDFLNFLREKGFYVAEASRSNYLKTGQSLASSLNMQYINYLSQNGGENSESWGPVYSLLEKNLVVKTLKDKGYKYIHLGSWWEPTRKNDFADININIQVTPEFSENLLQNTVFYPVKDQLFAEGVRKEQYDRTLYELDYLKKIPLINESTFTFAHLLITHPPYVFDEKGNYVTNRDEARIEEKESYVIQVKITNKLLEDLITEIFQNSERKPVIVIQSDEGKYPVGILQFDHRFDWFKGTSDQVKEKTAILNAIYIPDTDAKEFYPSLTPVNTFRIVFNKVFNTNMDLLPDESYLNQDDLHPYKFKKVE</sequence>
<keyword evidence="1" id="KW-0472">Membrane</keyword>
<dbReference type="InterPro" id="IPR000917">
    <property type="entry name" value="Sulfatase_N"/>
</dbReference>
<feature type="transmembrane region" description="Helical" evidence="1">
    <location>
        <begin position="28"/>
        <end position="48"/>
    </location>
</feature>
<feature type="domain" description="Sulfatase N-terminal" evidence="2">
    <location>
        <begin position="178"/>
        <end position="424"/>
    </location>
</feature>
<name>A0A0G0M004_9BACT</name>
<dbReference type="STRING" id="1618573.UT19_C0009G0024"/>
<reference evidence="3 4" key="1">
    <citation type="journal article" date="2015" name="Nature">
        <title>rRNA introns, odd ribosomes, and small enigmatic genomes across a large radiation of phyla.</title>
        <authorList>
            <person name="Brown C.T."/>
            <person name="Hug L.A."/>
            <person name="Thomas B.C."/>
            <person name="Sharon I."/>
            <person name="Castelle C.J."/>
            <person name="Singh A."/>
            <person name="Wilkins M.J."/>
            <person name="Williams K.H."/>
            <person name="Banfield J.F."/>
        </authorList>
    </citation>
    <scope>NUCLEOTIDE SEQUENCE [LARGE SCALE GENOMIC DNA]</scope>
</reference>
<dbReference type="EMBL" id="LBVW01000009">
    <property type="protein sequence ID" value="KKQ93615.1"/>
    <property type="molecule type" value="Genomic_DNA"/>
</dbReference>
<dbReference type="Pfam" id="PF00884">
    <property type="entry name" value="Sulfatase"/>
    <property type="match status" value="1"/>
</dbReference>
<dbReference type="AlphaFoldDB" id="A0A0G0M004"/>
<gene>
    <name evidence="3" type="ORF">UT19_C0009G0024</name>
</gene>
<accession>A0A0G0M004</accession>
<evidence type="ECO:0000313" key="3">
    <source>
        <dbReference type="EMBL" id="KKQ93615.1"/>
    </source>
</evidence>
<feature type="transmembrane region" description="Helical" evidence="1">
    <location>
        <begin position="93"/>
        <end position="113"/>
    </location>
</feature>
<protein>
    <recommendedName>
        <fullName evidence="2">Sulfatase N-terminal domain-containing protein</fullName>
    </recommendedName>
</protein>
<feature type="transmembrane region" description="Helical" evidence="1">
    <location>
        <begin position="125"/>
        <end position="142"/>
    </location>
</feature>
<keyword evidence="1" id="KW-0812">Transmembrane</keyword>
<feature type="transmembrane region" description="Helical" evidence="1">
    <location>
        <begin position="60"/>
        <end position="81"/>
    </location>
</feature>
<dbReference type="Proteomes" id="UP000034932">
    <property type="component" value="Unassembled WGS sequence"/>
</dbReference>
<proteinExistence type="predicted"/>
<dbReference type="InterPro" id="IPR017850">
    <property type="entry name" value="Alkaline_phosphatase_core_sf"/>
</dbReference>
<evidence type="ECO:0000256" key="1">
    <source>
        <dbReference type="SAM" id="Phobius"/>
    </source>
</evidence>
<dbReference type="Gene3D" id="3.40.720.10">
    <property type="entry name" value="Alkaline Phosphatase, subunit A"/>
    <property type="match status" value="1"/>
</dbReference>